<evidence type="ECO:0000256" key="1">
    <source>
        <dbReference type="ARBA" id="ARBA00004370"/>
    </source>
</evidence>
<keyword evidence="4 9" id="KW-0812">Transmembrane</keyword>
<dbReference type="Gene3D" id="3.10.20.310">
    <property type="entry name" value="membrane protein fhac"/>
    <property type="match status" value="1"/>
</dbReference>
<gene>
    <name evidence="11" type="ORF">WKV53_21960</name>
</gene>
<dbReference type="InterPro" id="IPR034746">
    <property type="entry name" value="POTRA"/>
</dbReference>
<keyword evidence="3" id="KW-0132">Cell division</keyword>
<name>A0ABU9AZV2_9BACT</name>
<evidence type="ECO:0000256" key="5">
    <source>
        <dbReference type="ARBA" id="ARBA00022989"/>
    </source>
</evidence>
<keyword evidence="2" id="KW-1003">Cell membrane</keyword>
<dbReference type="RefSeq" id="WP_341406959.1">
    <property type="nucleotide sequence ID" value="NZ_JBBUKT010000010.1"/>
</dbReference>
<evidence type="ECO:0000313" key="11">
    <source>
        <dbReference type="EMBL" id="MEK7953196.1"/>
    </source>
</evidence>
<dbReference type="PROSITE" id="PS51779">
    <property type="entry name" value="POTRA"/>
    <property type="match status" value="1"/>
</dbReference>
<evidence type="ECO:0000256" key="7">
    <source>
        <dbReference type="ARBA" id="ARBA00023306"/>
    </source>
</evidence>
<keyword evidence="7" id="KW-0131">Cell cycle</keyword>
<evidence type="ECO:0000256" key="4">
    <source>
        <dbReference type="ARBA" id="ARBA00022692"/>
    </source>
</evidence>
<keyword evidence="5 9" id="KW-1133">Transmembrane helix</keyword>
<feature type="region of interest" description="Disordered" evidence="8">
    <location>
        <begin position="301"/>
        <end position="328"/>
    </location>
</feature>
<evidence type="ECO:0000256" key="3">
    <source>
        <dbReference type="ARBA" id="ARBA00022618"/>
    </source>
</evidence>
<evidence type="ECO:0000256" key="2">
    <source>
        <dbReference type="ARBA" id="ARBA00022475"/>
    </source>
</evidence>
<dbReference type="InterPro" id="IPR026579">
    <property type="entry name" value="FtsQ"/>
</dbReference>
<protein>
    <submittedName>
        <fullName evidence="11">FtsQ-type POTRA domain-containing protein</fullName>
    </submittedName>
</protein>
<evidence type="ECO:0000256" key="9">
    <source>
        <dbReference type="SAM" id="Phobius"/>
    </source>
</evidence>
<comment type="caution">
    <text evidence="11">The sequence shown here is derived from an EMBL/GenBank/DDBJ whole genome shotgun (WGS) entry which is preliminary data.</text>
</comment>
<proteinExistence type="predicted"/>
<feature type="domain" description="POTRA" evidence="10">
    <location>
        <begin position="70"/>
        <end position="138"/>
    </location>
</feature>
<evidence type="ECO:0000313" key="12">
    <source>
        <dbReference type="Proteomes" id="UP001371305"/>
    </source>
</evidence>
<dbReference type="InterPro" id="IPR013685">
    <property type="entry name" value="POTRA_FtsQ_type"/>
</dbReference>
<dbReference type="PANTHER" id="PTHR35851">
    <property type="entry name" value="CELL DIVISION PROTEIN FTSQ"/>
    <property type="match status" value="1"/>
</dbReference>
<dbReference type="EMBL" id="JBBUKT010000010">
    <property type="protein sequence ID" value="MEK7953196.1"/>
    <property type="molecule type" value="Genomic_DNA"/>
</dbReference>
<organism evidence="11 12">
    <name type="scientific">Luteolibacter soli</name>
    <dbReference type="NCBI Taxonomy" id="3135280"/>
    <lineage>
        <taxon>Bacteria</taxon>
        <taxon>Pseudomonadati</taxon>
        <taxon>Verrucomicrobiota</taxon>
        <taxon>Verrucomicrobiia</taxon>
        <taxon>Verrucomicrobiales</taxon>
        <taxon>Verrucomicrobiaceae</taxon>
        <taxon>Luteolibacter</taxon>
    </lineage>
</organism>
<comment type="subcellular location">
    <subcellularLocation>
        <location evidence="1">Membrane</location>
    </subcellularLocation>
</comment>
<evidence type="ECO:0000256" key="8">
    <source>
        <dbReference type="SAM" id="MobiDB-lite"/>
    </source>
</evidence>
<dbReference type="PANTHER" id="PTHR35851:SF1">
    <property type="entry name" value="CELL DIVISION PROTEIN FTSQ"/>
    <property type="match status" value="1"/>
</dbReference>
<keyword evidence="12" id="KW-1185">Reference proteome</keyword>
<keyword evidence="6 9" id="KW-0472">Membrane</keyword>
<sequence>MFKRRTSRVQHRRQVIELQAKVVSPRIVWYSVVKNCRKMVRVAVILALLGGAVWGVKYGIRRGLLENEEFRLQAIELTPNPAIDERRLVQVAGIDLKGSLFDCHVAEIQAKLGALPELASVKVRREFPGTLIVEAIAREPHAWVSSPAHGVAARDPEKGLLVDRNGFAFRCPPALLEKASALPVLQLGEGGEMPVAGKQVVHPEFDRLMRLYHVACNEIEGADKWIDTLRQSRSWSLELVSHDGTAASFGLGDHERQMSDLRAALEHARTQNQQIASIELIPERNIPVILLAESAPRAIPREEAAPASAPVRVTPNRRSRDLQNLLNR</sequence>
<dbReference type="Proteomes" id="UP001371305">
    <property type="component" value="Unassembled WGS sequence"/>
</dbReference>
<accession>A0ABU9AZV2</accession>
<evidence type="ECO:0000256" key="6">
    <source>
        <dbReference type="ARBA" id="ARBA00023136"/>
    </source>
</evidence>
<feature type="transmembrane region" description="Helical" evidence="9">
    <location>
        <begin position="39"/>
        <end position="60"/>
    </location>
</feature>
<dbReference type="Pfam" id="PF08478">
    <property type="entry name" value="POTRA_1"/>
    <property type="match status" value="1"/>
</dbReference>
<reference evidence="11 12" key="1">
    <citation type="submission" date="2024-04" db="EMBL/GenBank/DDBJ databases">
        <title>Luteolibacter sp. isolated from soil.</title>
        <authorList>
            <person name="An J."/>
        </authorList>
    </citation>
    <scope>NUCLEOTIDE SEQUENCE [LARGE SCALE GENOMIC DNA]</scope>
    <source>
        <strain evidence="11 12">Y139</strain>
    </source>
</reference>
<evidence type="ECO:0000259" key="10">
    <source>
        <dbReference type="PROSITE" id="PS51779"/>
    </source>
</evidence>